<dbReference type="EMBL" id="JALJXV010000003">
    <property type="protein sequence ID" value="MCP1674354.1"/>
    <property type="molecule type" value="Genomic_DNA"/>
</dbReference>
<evidence type="ECO:0000313" key="2">
    <source>
        <dbReference type="Proteomes" id="UP001205843"/>
    </source>
</evidence>
<reference evidence="1" key="1">
    <citation type="submission" date="2022-03" db="EMBL/GenBank/DDBJ databases">
        <title>Genomic Encyclopedia of Type Strains, Phase III (KMG-III): the genomes of soil and plant-associated and newly described type strains.</title>
        <authorList>
            <person name="Whitman W."/>
        </authorList>
    </citation>
    <scope>NUCLEOTIDE SEQUENCE</scope>
    <source>
        <strain evidence="1">ANL 6-2</strain>
    </source>
</reference>
<protein>
    <submittedName>
        <fullName evidence="1">Uncharacterized protein</fullName>
    </submittedName>
</protein>
<keyword evidence="2" id="KW-1185">Reference proteome</keyword>
<proteinExistence type="predicted"/>
<name>A0AAE3G3G0_9GAMM</name>
<dbReference type="RefSeq" id="WP_253476298.1">
    <property type="nucleotide sequence ID" value="NZ_JALJXV010000003.1"/>
</dbReference>
<sequence>MNTVTPLSARVPGETQYAPEDLSPADRAFLALREWIADDAWLFDTIAPVAIYHYADCSAHFTRAADRARGRLRARLSRLDRSPDSSAATRWRLARRRHGVDQDFPVIDLLSRDSDYVELSRAHYNWAFHWVATAHLARRAIPHTPVVDFYGAKGLRIGMLGKDERTDQDAGTLLGDDSGMHAWFETSALLTARLDQLVLEAPCRFARAPGPAPEVQP</sequence>
<dbReference type="AlphaFoldDB" id="A0AAE3G3G0"/>
<comment type="caution">
    <text evidence="1">The sequence shown here is derived from an EMBL/GenBank/DDBJ whole genome shotgun (WGS) entry which is preliminary data.</text>
</comment>
<gene>
    <name evidence="1" type="ORF">J2T57_001456</name>
</gene>
<accession>A0AAE3G3G0</accession>
<evidence type="ECO:0000313" key="1">
    <source>
        <dbReference type="EMBL" id="MCP1674354.1"/>
    </source>
</evidence>
<organism evidence="1 2">
    <name type="scientific">Natronocella acetinitrilica</name>
    <dbReference type="NCBI Taxonomy" id="414046"/>
    <lineage>
        <taxon>Bacteria</taxon>
        <taxon>Pseudomonadati</taxon>
        <taxon>Pseudomonadota</taxon>
        <taxon>Gammaproteobacteria</taxon>
        <taxon>Chromatiales</taxon>
        <taxon>Ectothiorhodospiraceae</taxon>
        <taxon>Natronocella</taxon>
    </lineage>
</organism>
<dbReference type="Proteomes" id="UP001205843">
    <property type="component" value="Unassembled WGS sequence"/>
</dbReference>